<evidence type="ECO:0000313" key="2">
    <source>
        <dbReference type="EMBL" id="KAL2050811.1"/>
    </source>
</evidence>
<keyword evidence="3" id="KW-1185">Reference proteome</keyword>
<reference evidence="2 3" key="1">
    <citation type="submission" date="2024-09" db="EMBL/GenBank/DDBJ databases">
        <title>Rethinking Asexuality: The Enigmatic Case of Functional Sexual Genes in Lepraria (Stereocaulaceae).</title>
        <authorList>
            <person name="Doellman M."/>
            <person name="Sun Y."/>
            <person name="Barcenas-Pena A."/>
            <person name="Lumbsch H.T."/>
            <person name="Grewe F."/>
        </authorList>
    </citation>
    <scope>NUCLEOTIDE SEQUENCE [LARGE SCALE GENOMIC DNA]</scope>
    <source>
        <strain evidence="2 3">Grewe 0041</strain>
    </source>
</reference>
<dbReference type="EMBL" id="JBHFEH010000042">
    <property type="protein sequence ID" value="KAL2050811.1"/>
    <property type="molecule type" value="Genomic_DNA"/>
</dbReference>
<organism evidence="2 3">
    <name type="scientific">Lepraria finkii</name>
    <dbReference type="NCBI Taxonomy" id="1340010"/>
    <lineage>
        <taxon>Eukaryota</taxon>
        <taxon>Fungi</taxon>
        <taxon>Dikarya</taxon>
        <taxon>Ascomycota</taxon>
        <taxon>Pezizomycotina</taxon>
        <taxon>Lecanoromycetes</taxon>
        <taxon>OSLEUM clade</taxon>
        <taxon>Lecanoromycetidae</taxon>
        <taxon>Lecanorales</taxon>
        <taxon>Lecanorineae</taxon>
        <taxon>Stereocaulaceae</taxon>
        <taxon>Lepraria</taxon>
    </lineage>
</organism>
<comment type="caution">
    <text evidence="2">The sequence shown here is derived from an EMBL/GenBank/DDBJ whole genome shotgun (WGS) entry which is preliminary data.</text>
</comment>
<evidence type="ECO:0000313" key="3">
    <source>
        <dbReference type="Proteomes" id="UP001590951"/>
    </source>
</evidence>
<evidence type="ECO:0000256" key="1">
    <source>
        <dbReference type="SAM" id="MobiDB-lite"/>
    </source>
</evidence>
<feature type="region of interest" description="Disordered" evidence="1">
    <location>
        <begin position="177"/>
        <end position="197"/>
    </location>
</feature>
<name>A0ABR4B1B2_9LECA</name>
<proteinExistence type="predicted"/>
<gene>
    <name evidence="2" type="ORF">ABVK25_008872</name>
</gene>
<feature type="region of interest" description="Disordered" evidence="1">
    <location>
        <begin position="101"/>
        <end position="142"/>
    </location>
</feature>
<sequence length="314" mass="33151">MAKAPLVYAASASAGSMHVGVVSADQTDDTRVHTSTPAISSAAPTNINDVSETTRRDVHTASSINTAQSRFPKPAVKEPNLAHQAALRRVKGKDVAPALTNKAQPTANSKPVLVRKHSAKTDMRMKQKPTIDTASRSPKLPPLESFSFQDILASIGPDAEESIEAIAEICGRSKMSLAEEHSSHRPPHGDLQNFQNSPADSVLPMKLETVEETRPKGPHTRSKSRALALALASAYHGNDAVTGDATAAASNVTISGRNRTPTSSCPGPASLLPQILTWLRCSNEAPCSAGRDDAAVTRVRALHNLLSDAASIQS</sequence>
<dbReference type="Proteomes" id="UP001590951">
    <property type="component" value="Unassembled WGS sequence"/>
</dbReference>
<accession>A0ABR4B1B2</accession>
<protein>
    <submittedName>
        <fullName evidence="2">Uncharacterized protein</fullName>
    </submittedName>
</protein>